<dbReference type="PANTHER" id="PTHR34883">
    <property type="entry name" value="SERINE-RICH PROTEIN, PUTATIVE-RELATED-RELATED"/>
    <property type="match status" value="1"/>
</dbReference>
<name>A0A8H6YVN0_9AGAR</name>
<comment type="caution">
    <text evidence="2">The sequence shown here is derived from an EMBL/GenBank/DDBJ whole genome shotgun (WGS) entry which is preliminary data.</text>
</comment>
<feature type="transmembrane region" description="Helical" evidence="1">
    <location>
        <begin position="221"/>
        <end position="246"/>
    </location>
</feature>
<dbReference type="PANTHER" id="PTHR34883:SF15">
    <property type="entry name" value="EXTRACELLULAR SERINE-RICH PROTEIN"/>
    <property type="match status" value="1"/>
</dbReference>
<gene>
    <name evidence="2" type="ORF">MVEN_00386500</name>
</gene>
<organism evidence="2 3">
    <name type="scientific">Mycena venus</name>
    <dbReference type="NCBI Taxonomy" id="2733690"/>
    <lineage>
        <taxon>Eukaryota</taxon>
        <taxon>Fungi</taxon>
        <taxon>Dikarya</taxon>
        <taxon>Basidiomycota</taxon>
        <taxon>Agaricomycotina</taxon>
        <taxon>Agaricomycetes</taxon>
        <taxon>Agaricomycetidae</taxon>
        <taxon>Agaricales</taxon>
        <taxon>Marasmiineae</taxon>
        <taxon>Mycenaceae</taxon>
        <taxon>Mycena</taxon>
    </lineage>
</organism>
<evidence type="ECO:0008006" key="4">
    <source>
        <dbReference type="Google" id="ProtNLM"/>
    </source>
</evidence>
<dbReference type="InterPro" id="IPR008972">
    <property type="entry name" value="Cupredoxin"/>
</dbReference>
<dbReference type="EMBL" id="JACAZI010000003">
    <property type="protein sequence ID" value="KAF7365151.1"/>
    <property type="molecule type" value="Genomic_DNA"/>
</dbReference>
<dbReference type="AlphaFoldDB" id="A0A8H6YVN0"/>
<keyword evidence="1" id="KW-1133">Transmembrane helix</keyword>
<keyword evidence="1" id="KW-0812">Transmembrane</keyword>
<protein>
    <recommendedName>
        <fullName evidence="4">Cupredoxin</fullName>
    </recommendedName>
</protein>
<dbReference type="SUPFAM" id="SSF49503">
    <property type="entry name" value="Cupredoxins"/>
    <property type="match status" value="1"/>
</dbReference>
<reference evidence="2" key="1">
    <citation type="submission" date="2020-05" db="EMBL/GenBank/DDBJ databases">
        <title>Mycena genomes resolve the evolution of fungal bioluminescence.</title>
        <authorList>
            <person name="Tsai I.J."/>
        </authorList>
    </citation>
    <scope>NUCLEOTIDE SEQUENCE</scope>
    <source>
        <strain evidence="2">CCC161011</strain>
    </source>
</reference>
<dbReference type="OrthoDB" id="1921208at2759"/>
<accession>A0A8H6YVN0</accession>
<dbReference type="Proteomes" id="UP000620124">
    <property type="component" value="Unassembled WGS sequence"/>
</dbReference>
<evidence type="ECO:0000256" key="1">
    <source>
        <dbReference type="SAM" id="Phobius"/>
    </source>
</evidence>
<dbReference type="Gene3D" id="2.60.40.420">
    <property type="entry name" value="Cupredoxins - blue copper proteins"/>
    <property type="match status" value="1"/>
</dbReference>
<keyword evidence="1" id="KW-0472">Membrane</keyword>
<evidence type="ECO:0000313" key="3">
    <source>
        <dbReference type="Proteomes" id="UP000620124"/>
    </source>
</evidence>
<dbReference type="InterPro" id="IPR052953">
    <property type="entry name" value="Ser-rich/MCO-related"/>
</dbReference>
<proteinExistence type="predicted"/>
<keyword evidence="3" id="KW-1185">Reference proteome</keyword>
<dbReference type="CDD" id="cd00920">
    <property type="entry name" value="Cupredoxin"/>
    <property type="match status" value="1"/>
</dbReference>
<evidence type="ECO:0000313" key="2">
    <source>
        <dbReference type="EMBL" id="KAF7365151.1"/>
    </source>
</evidence>
<sequence>MFVVGFSLVAPGPAVLLFLCSSRACRWLVPFEVDCWTSQMRLSLTFAATLIHVLSVPAAQILVQVGANGRLEFSPSNITANLGDIVAFQFQNNNHSVTRSSFANPCQKVEGSFFDSSFYPTSPNVTVFPRWLIVIHTLDPLWFFCAQTDPVSHCQQGMVFSINARENETKNFAAFQTRAMGAIDTAVSGTSSAVSSSSSATASTSGANSIMPASFTKGKNLAGPIAAGVVGGLLLLAGLGFLVYWVHCRLRNSVFAHAISHDSVEKLPVAEFTPNLRYSMAQPDSTGTSLLATLRVLSTQMHGLEQQIQAIVHVQEEELPQYTPRPPL</sequence>